<dbReference type="PROSITE" id="PS01317">
    <property type="entry name" value="SSRP"/>
    <property type="match status" value="1"/>
</dbReference>
<keyword evidence="1 3" id="KW-0963">Cytoplasm</keyword>
<reference evidence="5 6" key="1">
    <citation type="journal article" date="2024" name="Environ. Microbiol.">
        <title>Novel evolutionary insights on the interactions of the Holosporales (Alphaproteobacteria) with eukaryotic hosts from comparative genomics.</title>
        <authorList>
            <person name="Giovannini M."/>
            <person name="Petroni G."/>
            <person name="Castelli M."/>
        </authorList>
    </citation>
    <scope>NUCLEOTIDE SEQUENCE [LARGE SCALE GENOMIC DNA]</scope>
    <source>
        <strain evidence="5 6">US_Bl 15I1</strain>
    </source>
</reference>
<dbReference type="PANTHER" id="PTHR30308">
    <property type="entry name" value="TMRNA-BINDING COMPONENT OF TRANS-TRANSLATION TAGGING COMPLEX"/>
    <property type="match status" value="1"/>
</dbReference>
<accession>A0ABZ2C4W4</accession>
<keyword evidence="2 3" id="KW-0694">RNA-binding</keyword>
<dbReference type="RefSeq" id="WP_331256255.1">
    <property type="nucleotide sequence ID" value="NZ_CP133270.1"/>
</dbReference>
<dbReference type="NCBIfam" id="TIGR00086">
    <property type="entry name" value="smpB"/>
    <property type="match status" value="1"/>
</dbReference>
<name>A0ABZ2C4W4_9PROT</name>
<dbReference type="PANTHER" id="PTHR30308:SF2">
    <property type="entry name" value="SSRA-BINDING PROTEIN"/>
    <property type="match status" value="1"/>
</dbReference>
<evidence type="ECO:0000256" key="4">
    <source>
        <dbReference type="SAM" id="MobiDB-lite"/>
    </source>
</evidence>
<dbReference type="Pfam" id="PF01668">
    <property type="entry name" value="SmpB"/>
    <property type="match status" value="1"/>
</dbReference>
<evidence type="ECO:0000256" key="3">
    <source>
        <dbReference type="HAMAP-Rule" id="MF_00023"/>
    </source>
</evidence>
<dbReference type="NCBIfam" id="NF003843">
    <property type="entry name" value="PRK05422.1"/>
    <property type="match status" value="1"/>
</dbReference>
<evidence type="ECO:0000256" key="2">
    <source>
        <dbReference type="ARBA" id="ARBA00022884"/>
    </source>
</evidence>
<dbReference type="Gene3D" id="2.40.280.10">
    <property type="match status" value="1"/>
</dbReference>
<evidence type="ECO:0000313" key="5">
    <source>
        <dbReference type="EMBL" id="WVX67521.1"/>
    </source>
</evidence>
<dbReference type="InterPro" id="IPR023620">
    <property type="entry name" value="SmpB"/>
</dbReference>
<dbReference type="Proteomes" id="UP001330434">
    <property type="component" value="Chromosome"/>
</dbReference>
<dbReference type="InterPro" id="IPR000037">
    <property type="entry name" value="SsrA-bd_prot"/>
</dbReference>
<organism evidence="5 6">
    <name type="scientific">Candidatus Bealeia paramacronuclearis</name>
    <dbReference type="NCBI Taxonomy" id="1921001"/>
    <lineage>
        <taxon>Bacteria</taxon>
        <taxon>Pseudomonadati</taxon>
        <taxon>Pseudomonadota</taxon>
        <taxon>Alphaproteobacteria</taxon>
        <taxon>Holosporales</taxon>
        <taxon>Holosporaceae</taxon>
        <taxon>Candidatus Bealeia</taxon>
    </lineage>
</organism>
<dbReference type="EMBL" id="CP133270">
    <property type="protein sequence ID" value="WVX67521.1"/>
    <property type="molecule type" value="Genomic_DNA"/>
</dbReference>
<sequence>MTKVHEKKMIAQNKRARFDYHIESTIEAGVMLQGSEVKSLRQGKGSISESYASSEGTNDLYLINSFIPEYIEANRFNHSPTRPRKLLLKRRELNKLLGAVRKKGMTIVPLNLYFNSRGMVKLEIALVSGKNKADKRATEKERDWKRDQSRILKGDMD</sequence>
<evidence type="ECO:0000256" key="1">
    <source>
        <dbReference type="ARBA" id="ARBA00022490"/>
    </source>
</evidence>
<evidence type="ECO:0000313" key="6">
    <source>
        <dbReference type="Proteomes" id="UP001330434"/>
    </source>
</evidence>
<dbReference type="HAMAP" id="MF_00023">
    <property type="entry name" value="SmpB"/>
    <property type="match status" value="1"/>
</dbReference>
<protein>
    <recommendedName>
        <fullName evidence="3">SsrA-binding protein</fullName>
    </recommendedName>
    <alternativeName>
        <fullName evidence="3">Small protein B</fullName>
    </alternativeName>
</protein>
<proteinExistence type="inferred from homology"/>
<dbReference type="SUPFAM" id="SSF74982">
    <property type="entry name" value="Small protein B (SmpB)"/>
    <property type="match status" value="1"/>
</dbReference>
<comment type="subcellular location">
    <subcellularLocation>
        <location evidence="3">Cytoplasm</location>
    </subcellularLocation>
    <text evidence="3">The tmRNA-SmpB complex associates with stalled 70S ribosomes.</text>
</comment>
<keyword evidence="6" id="KW-1185">Reference proteome</keyword>
<comment type="similarity">
    <text evidence="3">Belongs to the SmpB family.</text>
</comment>
<comment type="function">
    <text evidence="3">Required for rescue of stalled ribosomes mediated by trans-translation. Binds to transfer-messenger RNA (tmRNA), required for stable association of tmRNA with ribosomes. tmRNA and SmpB together mimic tRNA shape, replacing the anticodon stem-loop with SmpB. tmRNA is encoded by the ssrA gene; the 2 termini fold to resemble tRNA(Ala) and it encodes a 'tag peptide', a short internal open reading frame. During trans-translation Ala-aminoacylated tmRNA acts like a tRNA, entering the A-site of stalled ribosomes, displacing the stalled mRNA. The ribosome then switches to translate the ORF on the tmRNA; the nascent peptide is terminated with the 'tag peptide' encoded by the tmRNA and targeted for degradation. The ribosome is freed to recommence translation, which seems to be the essential function of trans-translation.</text>
</comment>
<dbReference type="CDD" id="cd09294">
    <property type="entry name" value="SmpB"/>
    <property type="match status" value="1"/>
</dbReference>
<gene>
    <name evidence="3" type="primary">smpB</name>
    <name evidence="5" type="ORF">Bealeia1_01734</name>
</gene>
<feature type="region of interest" description="Disordered" evidence="4">
    <location>
        <begin position="135"/>
        <end position="157"/>
    </location>
</feature>
<dbReference type="InterPro" id="IPR020081">
    <property type="entry name" value="SsrA-bd_prot_CS"/>
</dbReference>